<reference evidence="3 4" key="1">
    <citation type="submission" date="2018-09" db="EMBL/GenBank/DDBJ databases">
        <title>Characterization of the phylogenetic diversity of five novel species belonging to the genus Bifidobacterium.</title>
        <authorList>
            <person name="Lugli G.A."/>
            <person name="Duranti S."/>
            <person name="Milani C."/>
        </authorList>
    </citation>
    <scope>NUCLEOTIDE SEQUENCE [LARGE SCALE GENOMIC DNA]</scope>
    <source>
        <strain evidence="3 4">2033B</strain>
    </source>
</reference>
<feature type="compositionally biased region" description="Pro residues" evidence="1">
    <location>
        <begin position="11"/>
        <end position="25"/>
    </location>
</feature>
<dbReference type="InterPro" id="IPR003593">
    <property type="entry name" value="AAA+_ATPase"/>
</dbReference>
<dbReference type="AlphaFoldDB" id="A0A430FPD1"/>
<evidence type="ECO:0000256" key="1">
    <source>
        <dbReference type="SAM" id="MobiDB-lite"/>
    </source>
</evidence>
<accession>A0A430FPD1</accession>
<dbReference type="GO" id="GO:0005524">
    <property type="term" value="F:ATP binding"/>
    <property type="evidence" value="ECO:0007669"/>
    <property type="project" value="InterPro"/>
</dbReference>
<dbReference type="EMBL" id="QXGK01000015">
    <property type="protein sequence ID" value="RSX54689.1"/>
    <property type="molecule type" value="Genomic_DNA"/>
</dbReference>
<dbReference type="InterPro" id="IPR041628">
    <property type="entry name" value="ChlI/MoxR_AAA_lid"/>
</dbReference>
<dbReference type="Gene3D" id="1.10.8.80">
    <property type="entry name" value="Magnesium chelatase subunit I, C-Terminal domain"/>
    <property type="match status" value="1"/>
</dbReference>
<evidence type="ECO:0000259" key="2">
    <source>
        <dbReference type="SMART" id="SM00382"/>
    </source>
</evidence>
<dbReference type="InterPro" id="IPR011703">
    <property type="entry name" value="ATPase_AAA-3"/>
</dbReference>
<dbReference type="SUPFAM" id="SSF52540">
    <property type="entry name" value="P-loop containing nucleoside triphosphate hydrolases"/>
    <property type="match status" value="1"/>
</dbReference>
<dbReference type="Gene3D" id="3.40.50.300">
    <property type="entry name" value="P-loop containing nucleotide triphosphate hydrolases"/>
    <property type="match status" value="1"/>
</dbReference>
<dbReference type="InterPro" id="IPR027417">
    <property type="entry name" value="P-loop_NTPase"/>
</dbReference>
<name>A0A430FPD1_9BIFI</name>
<dbReference type="GO" id="GO:0016887">
    <property type="term" value="F:ATP hydrolysis activity"/>
    <property type="evidence" value="ECO:0007669"/>
    <property type="project" value="InterPro"/>
</dbReference>
<protein>
    <submittedName>
        <fullName evidence="3">ATPase AAA</fullName>
    </submittedName>
</protein>
<dbReference type="InterPro" id="IPR050764">
    <property type="entry name" value="CbbQ/NirQ/NorQ/GpvN"/>
</dbReference>
<organism evidence="3 4">
    <name type="scientific">Bifidobacterium samirii</name>
    <dbReference type="NCBI Taxonomy" id="2306974"/>
    <lineage>
        <taxon>Bacteria</taxon>
        <taxon>Bacillati</taxon>
        <taxon>Actinomycetota</taxon>
        <taxon>Actinomycetes</taxon>
        <taxon>Bifidobacteriales</taxon>
        <taxon>Bifidobacteriaceae</taxon>
        <taxon>Bifidobacterium</taxon>
    </lineage>
</organism>
<dbReference type="Pfam" id="PF17863">
    <property type="entry name" value="AAA_lid_2"/>
    <property type="match status" value="1"/>
</dbReference>
<dbReference type="Pfam" id="PF07726">
    <property type="entry name" value="AAA_3"/>
    <property type="match status" value="1"/>
</dbReference>
<proteinExistence type="predicted"/>
<dbReference type="SMART" id="SM00382">
    <property type="entry name" value="AAA"/>
    <property type="match status" value="1"/>
</dbReference>
<dbReference type="PANTHER" id="PTHR42759:SF1">
    <property type="entry name" value="MAGNESIUM-CHELATASE SUBUNIT CHLD"/>
    <property type="match status" value="1"/>
</dbReference>
<sequence>MGRMPLFPTTPNTPPRPSAPAPVPPTTGTVPAVPSAAFPSLSATTGPTGAAASFPASAAMSSPHAAATATTPLGADDVERARRLVERVRTRFAAALVGQERLRESLIATLVAGGHILIESVPGLAKTTAAQTLASCVSGSFRRVQCTPDLMPSDLTGTQVFDFASQRFTTQIGPIHANIVLLDEINRSNAKTQSAMLEAMAEGATTIGGERIALPKPFMVIATQNPIEEEGTFNLPEAQMDRFMMKTVMTYPSPDEEAAMLALVTRRGTDTLDPSQTNPDAISLHDVEFLRAAARRVHVSDAIMRYAVDIAATSRGAGSRPVKGLSQLVRLGASPRASIALVRVGQANALLAGRDYVIPEDVRAFAAEILRHRIILTFEAMADGVDADQVVDSIVRAVPVP</sequence>
<dbReference type="PANTHER" id="PTHR42759">
    <property type="entry name" value="MOXR FAMILY PROTEIN"/>
    <property type="match status" value="1"/>
</dbReference>
<dbReference type="Proteomes" id="UP000287470">
    <property type="component" value="Unassembled WGS sequence"/>
</dbReference>
<feature type="domain" description="AAA+ ATPase" evidence="2">
    <location>
        <begin position="112"/>
        <end position="253"/>
    </location>
</feature>
<comment type="caution">
    <text evidence="3">The sequence shown here is derived from an EMBL/GenBank/DDBJ whole genome shotgun (WGS) entry which is preliminary data.</text>
</comment>
<gene>
    <name evidence="3" type="ORF">D2E24_1459</name>
</gene>
<feature type="region of interest" description="Disordered" evidence="1">
    <location>
        <begin position="1"/>
        <end position="31"/>
    </location>
</feature>
<keyword evidence="4" id="KW-1185">Reference proteome</keyword>
<evidence type="ECO:0000313" key="3">
    <source>
        <dbReference type="EMBL" id="RSX54689.1"/>
    </source>
</evidence>
<evidence type="ECO:0000313" key="4">
    <source>
        <dbReference type="Proteomes" id="UP000287470"/>
    </source>
</evidence>